<dbReference type="Pfam" id="PF17783">
    <property type="entry name" value="WHD_CvfB"/>
    <property type="match status" value="1"/>
</dbReference>
<dbReference type="AlphaFoldDB" id="A0A1H9R711"/>
<evidence type="ECO:0000259" key="4">
    <source>
        <dbReference type="Pfam" id="PF21191"/>
    </source>
</evidence>
<dbReference type="InterPro" id="IPR012340">
    <property type="entry name" value="NA-bd_OB-fold"/>
</dbReference>
<feature type="domain" description="Conserved virulence factor B second S1" evidence="4">
    <location>
        <begin position="73"/>
        <end position="133"/>
    </location>
</feature>
<dbReference type="InterPro" id="IPR036388">
    <property type="entry name" value="WH-like_DNA-bd_sf"/>
</dbReference>
<proteinExistence type="inferred from homology"/>
<dbReference type="Pfam" id="PF21191">
    <property type="entry name" value="CvfB_1st"/>
    <property type="match status" value="1"/>
</dbReference>
<evidence type="ECO:0000259" key="5">
    <source>
        <dbReference type="Pfam" id="PF21543"/>
    </source>
</evidence>
<keyword evidence="7" id="KW-1185">Reference proteome</keyword>
<dbReference type="Proteomes" id="UP000198948">
    <property type="component" value="Unassembled WGS sequence"/>
</dbReference>
<evidence type="ECO:0000256" key="1">
    <source>
        <dbReference type="PIRNR" id="PIRNR012524"/>
    </source>
</evidence>
<reference evidence="6 7" key="1">
    <citation type="submission" date="2016-10" db="EMBL/GenBank/DDBJ databases">
        <authorList>
            <person name="de Groot N.N."/>
        </authorList>
    </citation>
    <scope>NUCLEOTIDE SEQUENCE [LARGE SCALE GENOMIC DNA]</scope>
    <source>
        <strain evidence="6 7">DSM 13760</strain>
    </source>
</reference>
<feature type="domain" description="Conserved virulence factor B-like winged helix" evidence="3">
    <location>
        <begin position="226"/>
        <end position="283"/>
    </location>
</feature>
<dbReference type="InterPro" id="IPR040764">
    <property type="entry name" value="CvfB_WH"/>
</dbReference>
<evidence type="ECO:0008006" key="8">
    <source>
        <dbReference type="Google" id="ProtNLM"/>
    </source>
</evidence>
<dbReference type="InterPro" id="IPR039566">
    <property type="entry name" value="CvfB_S1_st"/>
</dbReference>
<dbReference type="Gene3D" id="2.40.50.140">
    <property type="entry name" value="Nucleic acid-binding proteins"/>
    <property type="match status" value="2"/>
</dbReference>
<evidence type="ECO:0000259" key="2">
    <source>
        <dbReference type="Pfam" id="PF13509"/>
    </source>
</evidence>
<dbReference type="Gene3D" id="1.10.10.10">
    <property type="entry name" value="Winged helix-like DNA-binding domain superfamily/Winged helix DNA-binding domain"/>
    <property type="match status" value="1"/>
</dbReference>
<feature type="domain" description="Conserved virulence factor B first S1" evidence="2">
    <location>
        <begin position="5"/>
        <end position="62"/>
    </location>
</feature>
<dbReference type="EMBL" id="FOHA01000003">
    <property type="protein sequence ID" value="SER68480.1"/>
    <property type="molecule type" value="Genomic_DNA"/>
</dbReference>
<dbReference type="InterPro" id="IPR048588">
    <property type="entry name" value="CvfB_S1_2nd"/>
</dbReference>
<dbReference type="PIRSF" id="PIRSF012524">
    <property type="entry name" value="YitL_S1"/>
    <property type="match status" value="1"/>
</dbReference>
<evidence type="ECO:0000313" key="7">
    <source>
        <dbReference type="Proteomes" id="UP000198948"/>
    </source>
</evidence>
<dbReference type="PANTHER" id="PTHR37296:SF1">
    <property type="entry name" value="CONSERVED VIRULENCE FACTOR B"/>
    <property type="match status" value="1"/>
</dbReference>
<organism evidence="6 7">
    <name type="scientific">Isobaculum melis</name>
    <dbReference type="NCBI Taxonomy" id="142588"/>
    <lineage>
        <taxon>Bacteria</taxon>
        <taxon>Bacillati</taxon>
        <taxon>Bacillota</taxon>
        <taxon>Bacilli</taxon>
        <taxon>Lactobacillales</taxon>
        <taxon>Carnobacteriaceae</taxon>
        <taxon>Isobaculum</taxon>
    </lineage>
</organism>
<protein>
    <recommendedName>
        <fullName evidence="8">S1 motif domain-containing protein</fullName>
    </recommendedName>
</protein>
<name>A0A1H9R711_9LACT</name>
<dbReference type="InterPro" id="IPR048587">
    <property type="entry name" value="CvfB_S1_3rd"/>
</dbReference>
<dbReference type="RefSeq" id="WP_092650548.1">
    <property type="nucleotide sequence ID" value="NZ_FOHA01000003.1"/>
</dbReference>
<comment type="similarity">
    <text evidence="1">Belongs to the CvfB family.</text>
</comment>
<dbReference type="PANTHER" id="PTHR37296">
    <property type="entry name" value="CONSERVED VIRULENCE FACTOR B"/>
    <property type="match status" value="1"/>
</dbReference>
<gene>
    <name evidence="6" type="ORF">SAMN04488559_10398</name>
</gene>
<dbReference type="Pfam" id="PF21543">
    <property type="entry name" value="CvfB_2nd"/>
    <property type="match status" value="1"/>
</dbReference>
<feature type="domain" description="Conserved virulence factor B third S1" evidence="5">
    <location>
        <begin position="140"/>
        <end position="214"/>
    </location>
</feature>
<dbReference type="Gene3D" id="2.40.50.330">
    <property type="match status" value="1"/>
</dbReference>
<accession>A0A1H9R711</accession>
<evidence type="ECO:0000313" key="6">
    <source>
        <dbReference type="EMBL" id="SER68480.1"/>
    </source>
</evidence>
<dbReference type="Pfam" id="PF13509">
    <property type="entry name" value="S1_2"/>
    <property type="match status" value="1"/>
</dbReference>
<evidence type="ECO:0000259" key="3">
    <source>
        <dbReference type="Pfam" id="PF17783"/>
    </source>
</evidence>
<sequence length="290" mass="32735">MNESLGQVITGKVIDQNEKSFFIQKDGVTYRLDKTPTMSTYEMGDEVEGFAYVGMNKDFMLTQDIPAVQVGRYSWGIVTESRKDLGVFVNIGLPKEIVVSLDDLPTVKQLWPKKGDKLMVAIRVDSKDRMWGTLADEEMFHSLARKGDETLKNQNISGVAFRLKLIGTYILTEDYMLGFIHPSERKDEPRLGELVNGRVIGVRPDGILNVSLMPRAFEAIDDDAAMLLAILERTRTGSFPYTDKSDPDEIRERFGISKGQFKRALGNLMKQRMIVQEDGETKLVVKQDEG</sequence>
<dbReference type="OrthoDB" id="9801597at2"/>
<dbReference type="InterPro" id="IPR014464">
    <property type="entry name" value="CvfB_fam"/>
</dbReference>
<dbReference type="STRING" id="142588.SAMN04488559_10398"/>